<gene>
    <name evidence="2" type="ORF">FHR21_002705</name>
</gene>
<evidence type="ECO:0000313" key="3">
    <source>
        <dbReference type="Proteomes" id="UP000537161"/>
    </source>
</evidence>
<dbReference type="Proteomes" id="UP000537161">
    <property type="component" value="Unassembled WGS sequence"/>
</dbReference>
<dbReference type="Pfam" id="PF10686">
    <property type="entry name" value="YAcAr"/>
    <property type="match status" value="1"/>
</dbReference>
<reference evidence="2 3" key="1">
    <citation type="submission" date="2020-08" db="EMBL/GenBank/DDBJ databases">
        <title>Genomic Encyclopedia of Type Strains, Phase IV (KMG-IV): sequencing the most valuable type-strain genomes for metagenomic binning, comparative biology and taxonomic classification.</title>
        <authorList>
            <person name="Goeker M."/>
        </authorList>
    </citation>
    <scope>NUCLEOTIDE SEQUENCE [LARGE SCALE GENOMIC DNA]</scope>
    <source>
        <strain evidence="2 3">DSM 27163</strain>
    </source>
</reference>
<dbReference type="AlphaFoldDB" id="A0A7W9ERA2"/>
<keyword evidence="3" id="KW-1185">Reference proteome</keyword>
<proteinExistence type="predicted"/>
<feature type="domain" description="YspA cpYpsA-related SLOG" evidence="1">
    <location>
        <begin position="244"/>
        <end position="304"/>
    </location>
</feature>
<name>A0A7W9ERA2_9SPHN</name>
<sequence>MTKFAAFRSVSSFAELPKLLAALVATRPDDGDERFSPEIEHMQDDDGAERFTRGDLSGHYAETLEADPFEASFGDPLPLTIIEPGEEPDEHYMPTPFEAQAECGGIIATIFDLFTDTRLDPLAPEIAWGFVNSFHFVAGKLANREDGLERVILDMARRMDASEVFNSELEQKQLECQSVAEQRAAIEAMRDYAAAMYRACSGRAWTPAKGSKASHVTSASQIAALDFLRARAEKRRDRYDPQGPTVVISGPPDWHDWQIIYDQLSAIRARIPNMVLVSIGGRKGVPAIAAAWAAREQVPCVVFGLYGRGKSAAFDRNRQVNKTQPVEAVICEGSGIQSHLYDLFNPQDGGRRVPTHVIMRADQAPCPPLPKSRRLAA</sequence>
<evidence type="ECO:0000313" key="2">
    <source>
        <dbReference type="EMBL" id="MBB5707339.1"/>
    </source>
</evidence>
<dbReference type="EMBL" id="JACIJH010000009">
    <property type="protein sequence ID" value="MBB5707339.1"/>
    <property type="molecule type" value="Genomic_DNA"/>
</dbReference>
<dbReference type="InterPro" id="IPR019627">
    <property type="entry name" value="YAcAr"/>
</dbReference>
<protein>
    <submittedName>
        <fullName evidence="2">Roadblock/LC7 domain-containing protein</fullName>
    </submittedName>
</protein>
<evidence type="ECO:0000259" key="1">
    <source>
        <dbReference type="Pfam" id="PF10686"/>
    </source>
</evidence>
<organism evidence="2 3">
    <name type="scientific">Sphingopyxis panaciterrulae</name>
    <dbReference type="NCBI Taxonomy" id="462372"/>
    <lineage>
        <taxon>Bacteria</taxon>
        <taxon>Pseudomonadati</taxon>
        <taxon>Pseudomonadota</taxon>
        <taxon>Alphaproteobacteria</taxon>
        <taxon>Sphingomonadales</taxon>
        <taxon>Sphingomonadaceae</taxon>
        <taxon>Sphingopyxis</taxon>
    </lineage>
</organism>
<accession>A0A7W9ERA2</accession>
<comment type="caution">
    <text evidence="2">The sequence shown here is derived from an EMBL/GenBank/DDBJ whole genome shotgun (WGS) entry which is preliminary data.</text>
</comment>